<evidence type="ECO:0000256" key="4">
    <source>
        <dbReference type="ARBA" id="ARBA00022857"/>
    </source>
</evidence>
<comment type="similarity">
    <text evidence="7">Belongs to the NAGSA dehydrogenase family. Type 1 subfamily.</text>
</comment>
<evidence type="ECO:0000256" key="3">
    <source>
        <dbReference type="ARBA" id="ARBA00022605"/>
    </source>
</evidence>
<dbReference type="Proteomes" id="UP000182350">
    <property type="component" value="Unassembled WGS sequence"/>
</dbReference>
<organism evidence="10 11">
    <name type="scientific">Marinospirillum alkaliphilum DSM 21637</name>
    <dbReference type="NCBI Taxonomy" id="1122209"/>
    <lineage>
        <taxon>Bacteria</taxon>
        <taxon>Pseudomonadati</taxon>
        <taxon>Pseudomonadota</taxon>
        <taxon>Gammaproteobacteria</taxon>
        <taxon>Oceanospirillales</taxon>
        <taxon>Oceanospirillaceae</taxon>
        <taxon>Marinospirillum</taxon>
    </lineage>
</organism>
<evidence type="ECO:0000256" key="6">
    <source>
        <dbReference type="ARBA" id="ARBA00050557"/>
    </source>
</evidence>
<dbReference type="SMART" id="SM00859">
    <property type="entry name" value="Semialdhyde_dh"/>
    <property type="match status" value="1"/>
</dbReference>
<keyword evidence="4 7" id="KW-0521">NADP</keyword>
<dbReference type="InterPro" id="IPR000706">
    <property type="entry name" value="AGPR_type-1"/>
</dbReference>
<dbReference type="AlphaFoldDB" id="A0A1K1WJ17"/>
<gene>
    <name evidence="7" type="primary">argC</name>
    <name evidence="10" type="ORF">SAMN02745752_01379</name>
</gene>
<keyword evidence="3 7" id="KW-0028">Amino-acid biosynthesis</keyword>
<reference evidence="10 11" key="1">
    <citation type="submission" date="2016-11" db="EMBL/GenBank/DDBJ databases">
        <authorList>
            <person name="Jaros S."/>
            <person name="Januszkiewicz K."/>
            <person name="Wedrychowicz H."/>
        </authorList>
    </citation>
    <scope>NUCLEOTIDE SEQUENCE [LARGE SCALE GENOMIC DNA]</scope>
    <source>
        <strain evidence="10 11">DSM 21637</strain>
    </source>
</reference>
<dbReference type="SUPFAM" id="SSF55347">
    <property type="entry name" value="Glyceraldehyde-3-phosphate dehydrogenase-like, C-terminal domain"/>
    <property type="match status" value="1"/>
</dbReference>
<keyword evidence="11" id="KW-1185">Reference proteome</keyword>
<dbReference type="InterPro" id="IPR036291">
    <property type="entry name" value="NAD(P)-bd_dom_sf"/>
</dbReference>
<evidence type="ECO:0000313" key="11">
    <source>
        <dbReference type="Proteomes" id="UP000182350"/>
    </source>
</evidence>
<accession>A0A1K1WJ17</accession>
<dbReference type="EMBL" id="FPJW01000004">
    <property type="protein sequence ID" value="SFX36781.1"/>
    <property type="molecule type" value="Genomic_DNA"/>
</dbReference>
<dbReference type="EC" id="1.2.1.38" evidence="7"/>
<dbReference type="GO" id="GO:0070401">
    <property type="term" value="F:NADP+ binding"/>
    <property type="evidence" value="ECO:0007669"/>
    <property type="project" value="InterPro"/>
</dbReference>
<evidence type="ECO:0000256" key="7">
    <source>
        <dbReference type="HAMAP-Rule" id="MF_00150"/>
    </source>
</evidence>
<dbReference type="InterPro" id="IPR050085">
    <property type="entry name" value="AGPR"/>
</dbReference>
<dbReference type="UniPathway" id="UPA00068">
    <property type="reaction ID" value="UER00108"/>
</dbReference>
<evidence type="ECO:0000256" key="5">
    <source>
        <dbReference type="ARBA" id="ARBA00023002"/>
    </source>
</evidence>
<comment type="pathway">
    <text evidence="1 7">Amino-acid biosynthesis; L-arginine biosynthesis; N(2)-acetyl-L-ornithine from L-glutamate: step 3/4.</text>
</comment>
<dbReference type="NCBIfam" id="TIGR01850">
    <property type="entry name" value="argC"/>
    <property type="match status" value="1"/>
</dbReference>
<comment type="catalytic activity">
    <reaction evidence="6 7">
        <text>N-acetyl-L-glutamate 5-semialdehyde + phosphate + NADP(+) = N-acetyl-L-glutamyl 5-phosphate + NADPH + H(+)</text>
        <dbReference type="Rhea" id="RHEA:21588"/>
        <dbReference type="ChEBI" id="CHEBI:15378"/>
        <dbReference type="ChEBI" id="CHEBI:29123"/>
        <dbReference type="ChEBI" id="CHEBI:43474"/>
        <dbReference type="ChEBI" id="CHEBI:57783"/>
        <dbReference type="ChEBI" id="CHEBI:57936"/>
        <dbReference type="ChEBI" id="CHEBI:58349"/>
        <dbReference type="EC" id="1.2.1.38"/>
    </reaction>
</comment>
<protein>
    <recommendedName>
        <fullName evidence="7">N-acetyl-gamma-glutamyl-phosphate reductase</fullName>
        <shortName evidence="7">AGPR</shortName>
        <ecNumber evidence="7">1.2.1.38</ecNumber>
    </recommendedName>
    <alternativeName>
        <fullName evidence="7">N-acetyl-glutamate semialdehyde dehydrogenase</fullName>
        <shortName evidence="7">NAGSA dehydrogenase</shortName>
    </alternativeName>
</protein>
<dbReference type="PANTHER" id="PTHR32338">
    <property type="entry name" value="N-ACETYL-GAMMA-GLUTAMYL-PHOSPHATE REDUCTASE, CHLOROPLASTIC-RELATED-RELATED"/>
    <property type="match status" value="1"/>
</dbReference>
<dbReference type="Pfam" id="PF01118">
    <property type="entry name" value="Semialdhyde_dh"/>
    <property type="match status" value="1"/>
</dbReference>
<dbReference type="HAMAP" id="MF_00150">
    <property type="entry name" value="ArgC_type1"/>
    <property type="match status" value="1"/>
</dbReference>
<dbReference type="InterPro" id="IPR058924">
    <property type="entry name" value="AGPR_dimerisation_dom"/>
</dbReference>
<dbReference type="GO" id="GO:0051287">
    <property type="term" value="F:NAD binding"/>
    <property type="evidence" value="ECO:0007669"/>
    <property type="project" value="InterPro"/>
</dbReference>
<dbReference type="InterPro" id="IPR023013">
    <property type="entry name" value="AGPR_AS"/>
</dbReference>
<dbReference type="Pfam" id="PF22698">
    <property type="entry name" value="Semialdhyde_dhC_1"/>
    <property type="match status" value="1"/>
</dbReference>
<comment type="subcellular location">
    <subcellularLocation>
        <location evidence="7">Cytoplasm</location>
    </subcellularLocation>
</comment>
<dbReference type="SUPFAM" id="SSF51735">
    <property type="entry name" value="NAD(P)-binding Rossmann-fold domains"/>
    <property type="match status" value="1"/>
</dbReference>
<evidence type="ECO:0000256" key="1">
    <source>
        <dbReference type="ARBA" id="ARBA00004862"/>
    </source>
</evidence>
<evidence type="ECO:0000313" key="10">
    <source>
        <dbReference type="EMBL" id="SFX36781.1"/>
    </source>
</evidence>
<dbReference type="FunFam" id="3.30.360.10:FF:000014">
    <property type="entry name" value="N-acetyl-gamma-glutamyl-phosphate reductase"/>
    <property type="match status" value="1"/>
</dbReference>
<keyword evidence="5 7" id="KW-0560">Oxidoreductase</keyword>
<dbReference type="CDD" id="cd17895">
    <property type="entry name" value="AGPR_1_N"/>
    <property type="match status" value="1"/>
</dbReference>
<dbReference type="PANTHER" id="PTHR32338:SF10">
    <property type="entry name" value="N-ACETYL-GAMMA-GLUTAMYL-PHOSPHATE REDUCTASE, CHLOROPLASTIC-RELATED"/>
    <property type="match status" value="1"/>
</dbReference>
<dbReference type="CDD" id="cd23934">
    <property type="entry name" value="AGPR_1_C"/>
    <property type="match status" value="1"/>
</dbReference>
<evidence type="ECO:0000259" key="9">
    <source>
        <dbReference type="SMART" id="SM00859"/>
    </source>
</evidence>
<feature type="active site" evidence="7 8">
    <location>
        <position position="177"/>
    </location>
</feature>
<dbReference type="GO" id="GO:0005737">
    <property type="term" value="C:cytoplasm"/>
    <property type="evidence" value="ECO:0007669"/>
    <property type="project" value="UniProtKB-SubCell"/>
</dbReference>
<dbReference type="Gene3D" id="3.30.360.10">
    <property type="entry name" value="Dihydrodipicolinate Reductase, domain 2"/>
    <property type="match status" value="1"/>
</dbReference>
<evidence type="ECO:0000256" key="2">
    <source>
        <dbReference type="ARBA" id="ARBA00022571"/>
    </source>
</evidence>
<keyword evidence="7" id="KW-0963">Cytoplasm</keyword>
<dbReference type="InterPro" id="IPR000534">
    <property type="entry name" value="Semialdehyde_DH_NAD-bd"/>
</dbReference>
<dbReference type="PROSITE" id="PS01224">
    <property type="entry name" value="ARGC"/>
    <property type="match status" value="1"/>
</dbReference>
<dbReference type="GO" id="GO:0003942">
    <property type="term" value="F:N-acetyl-gamma-glutamyl-phosphate reductase activity"/>
    <property type="evidence" value="ECO:0007669"/>
    <property type="project" value="UniProtKB-UniRule"/>
</dbReference>
<comment type="function">
    <text evidence="7">Catalyzes the NADPH-dependent reduction of N-acetyl-5-glutamyl phosphate to yield N-acetyl-L-glutamate 5-semialdehyde.</text>
</comment>
<proteinExistence type="inferred from homology"/>
<sequence length="376" mass="40451">MAYSNRNFVYHLRLIKSYFAGQAGGDVVIKVGIVGGTGYTGVELLRLLAIHPQARVDVITSRSEAGMPVDEMYPNLRGHYPGLVFSEPDTARLAACDVVFFATPHGVAHALAAELLNAGTRVIDLSADFRIRDADEWACWYGQPHGAPELLPEAVYGLPEVARDKIRDARLIAVPGCYPTAVQLGLIPLLEAGWVEPQGIIADCKSGVSGAGRGAKVGSLFCEAGESMKAYSVGNHRHHPEITQGLSDAAGQSVGLTFVPHLTPMIRGIHATLYVRLNGNSLKRNDVELQQLYEARYKGEPCVDVMSWQSCPETRSVRGANVCRIALHRPQGSDLLVILSVIDNLVKGASGQAVQNMNIMFGLEESAGLAFPGLMP</sequence>
<dbReference type="Gene3D" id="3.40.50.720">
    <property type="entry name" value="NAD(P)-binding Rossmann-like Domain"/>
    <property type="match status" value="1"/>
</dbReference>
<keyword evidence="2 7" id="KW-0055">Arginine biosynthesis</keyword>
<dbReference type="STRING" id="1122209.SAMN02745752_01379"/>
<dbReference type="GO" id="GO:0006526">
    <property type="term" value="P:L-arginine biosynthetic process"/>
    <property type="evidence" value="ECO:0007669"/>
    <property type="project" value="UniProtKB-UniRule"/>
</dbReference>
<name>A0A1K1WJ17_9GAMM</name>
<feature type="domain" description="Semialdehyde dehydrogenase NAD-binding" evidence="9">
    <location>
        <begin position="30"/>
        <end position="169"/>
    </location>
</feature>
<evidence type="ECO:0000256" key="8">
    <source>
        <dbReference type="PROSITE-ProRule" id="PRU10010"/>
    </source>
</evidence>